<reference evidence="8" key="1">
    <citation type="submission" date="2014-06" db="EMBL/GenBank/DDBJ databases">
        <authorList>
            <person name="Berkman P.J."/>
        </authorList>
    </citation>
    <scope>NUCLEOTIDE SEQUENCE [LARGE SCALE GENOMIC DNA]</scope>
</reference>
<feature type="transmembrane region" description="Helical" evidence="6">
    <location>
        <begin position="237"/>
        <end position="255"/>
    </location>
</feature>
<dbReference type="InterPro" id="IPR011701">
    <property type="entry name" value="MFS"/>
</dbReference>
<evidence type="ECO:0000256" key="4">
    <source>
        <dbReference type="ARBA" id="ARBA00022989"/>
    </source>
</evidence>
<dbReference type="AlphaFoldDB" id="A0A0F7RYD2"/>
<evidence type="ECO:0000256" key="5">
    <source>
        <dbReference type="ARBA" id="ARBA00023136"/>
    </source>
</evidence>
<feature type="transmembrane region" description="Helical" evidence="6">
    <location>
        <begin position="34"/>
        <end position="55"/>
    </location>
</feature>
<feature type="transmembrane region" description="Helical" evidence="6">
    <location>
        <begin position="105"/>
        <end position="127"/>
    </location>
</feature>
<dbReference type="Pfam" id="PF07690">
    <property type="entry name" value="MFS_1"/>
    <property type="match status" value="1"/>
</dbReference>
<organism evidence="7 8">
    <name type="scientific">Sporisorium scitamineum</name>
    <dbReference type="NCBI Taxonomy" id="49012"/>
    <lineage>
        <taxon>Eukaryota</taxon>
        <taxon>Fungi</taxon>
        <taxon>Dikarya</taxon>
        <taxon>Basidiomycota</taxon>
        <taxon>Ustilaginomycotina</taxon>
        <taxon>Ustilaginomycetes</taxon>
        <taxon>Ustilaginales</taxon>
        <taxon>Ustilaginaceae</taxon>
        <taxon>Sporisorium</taxon>
    </lineage>
</organism>
<keyword evidence="2" id="KW-0813">Transport</keyword>
<dbReference type="Proteomes" id="UP000242770">
    <property type="component" value="Unassembled WGS sequence"/>
</dbReference>
<keyword evidence="3 6" id="KW-0812">Transmembrane</keyword>
<dbReference type="InterPro" id="IPR036259">
    <property type="entry name" value="MFS_trans_sf"/>
</dbReference>
<dbReference type="STRING" id="49012.A0A0F7RYD2"/>
<keyword evidence="4 6" id="KW-1133">Transmembrane helix</keyword>
<dbReference type="SUPFAM" id="SSF103473">
    <property type="entry name" value="MFS general substrate transporter"/>
    <property type="match status" value="1"/>
</dbReference>
<dbReference type="GO" id="GO:0016020">
    <property type="term" value="C:membrane"/>
    <property type="evidence" value="ECO:0007669"/>
    <property type="project" value="UniProtKB-SubCell"/>
</dbReference>
<name>A0A0F7RYD2_9BASI</name>
<evidence type="ECO:0000256" key="1">
    <source>
        <dbReference type="ARBA" id="ARBA00004141"/>
    </source>
</evidence>
<evidence type="ECO:0000313" key="8">
    <source>
        <dbReference type="Proteomes" id="UP000242770"/>
    </source>
</evidence>
<keyword evidence="8" id="KW-1185">Reference proteome</keyword>
<proteinExistence type="predicted"/>
<evidence type="ECO:0000256" key="6">
    <source>
        <dbReference type="SAM" id="Phobius"/>
    </source>
</evidence>
<evidence type="ECO:0000256" key="3">
    <source>
        <dbReference type="ARBA" id="ARBA00022692"/>
    </source>
</evidence>
<gene>
    <name evidence="7" type="primary">SSCI35590.1</name>
</gene>
<feature type="transmembrane region" description="Helical" evidence="6">
    <location>
        <begin position="334"/>
        <end position="354"/>
    </location>
</feature>
<feature type="transmembrane region" description="Helical" evidence="6">
    <location>
        <begin position="172"/>
        <end position="189"/>
    </location>
</feature>
<evidence type="ECO:0000256" key="2">
    <source>
        <dbReference type="ARBA" id="ARBA00022448"/>
    </source>
</evidence>
<comment type="subcellular location">
    <subcellularLocation>
        <location evidence="1">Membrane</location>
        <topology evidence="1">Multi-pass membrane protein</topology>
    </subcellularLocation>
</comment>
<dbReference type="EMBL" id="CCFA01001995">
    <property type="protein sequence ID" value="CDS00099.1"/>
    <property type="molecule type" value="Genomic_DNA"/>
</dbReference>
<dbReference type="PANTHER" id="PTHR43791:SF65">
    <property type="entry name" value="MAJOR FACILITATOR SUPERFAMILY (MFS) PROFILE DOMAIN-CONTAINING PROTEIN-RELATED"/>
    <property type="match status" value="1"/>
</dbReference>
<sequence>MSLDLIRKNINRAIADNFLSDLGMNQNDFNNGQVVFLAAFLSAELPSGIVAWSLISASQAALSNKAGFFITRALQGLAQGGFLPDQILYLSYWYTGKELNTRLSWFYTVLGLSQIIGTLLAAGFIELRGLNGLAGWRYLFEFEELINGVGDMNNREGLTPLAVVKALGEKDLWPVYLFGLVVFIPYSPPQTYLSLILKQLGYSTLKANLLAIPSQFFFALNTIPYTWLSAKLNERSFLASLSNVWNLAFLIPLYLLKKSSSHHYNWIRYGLIIALTSVPYCHPFLIGWVSQNSQSVRNRAVSLFLYNMSVQVGSILSTRVYTNGDKPYYRKGNLALISLAAVSIVLCWLVKLYYIQRNKQKRRTWDGLSADEQLQYKLTTKDQGAKRLDVFFVH</sequence>
<accession>A0A0F7RYD2</accession>
<dbReference type="Gene3D" id="1.20.1250.20">
    <property type="entry name" value="MFS general substrate transporter like domains"/>
    <property type="match status" value="2"/>
</dbReference>
<protein>
    <submittedName>
        <fullName evidence="7">Uncharacterized protein</fullName>
    </submittedName>
</protein>
<keyword evidence="5 6" id="KW-0472">Membrane</keyword>
<dbReference type="GO" id="GO:0022857">
    <property type="term" value="F:transmembrane transporter activity"/>
    <property type="evidence" value="ECO:0007669"/>
    <property type="project" value="InterPro"/>
</dbReference>
<feature type="transmembrane region" description="Helical" evidence="6">
    <location>
        <begin position="301"/>
        <end position="322"/>
    </location>
</feature>
<dbReference type="PANTHER" id="PTHR43791">
    <property type="entry name" value="PERMEASE-RELATED"/>
    <property type="match status" value="1"/>
</dbReference>
<evidence type="ECO:0000313" key="7">
    <source>
        <dbReference type="EMBL" id="CDS00099.1"/>
    </source>
</evidence>
<feature type="transmembrane region" description="Helical" evidence="6">
    <location>
        <begin position="267"/>
        <end position="289"/>
    </location>
</feature>